<evidence type="ECO:0000259" key="5">
    <source>
        <dbReference type="PROSITE" id="PS50893"/>
    </source>
</evidence>
<dbReference type="PROSITE" id="PS50893">
    <property type="entry name" value="ABC_TRANSPORTER_2"/>
    <property type="match status" value="1"/>
</dbReference>
<comment type="similarity">
    <text evidence="1">Belongs to the ABC transporter superfamily.</text>
</comment>
<dbReference type="Proteomes" id="UP000547528">
    <property type="component" value="Unassembled WGS sequence"/>
</dbReference>
<dbReference type="Gene3D" id="3.40.50.300">
    <property type="entry name" value="P-loop containing nucleotide triphosphate hydrolases"/>
    <property type="match status" value="1"/>
</dbReference>
<gene>
    <name evidence="6" type="ORF">FHX47_000184</name>
</gene>
<dbReference type="InterPro" id="IPR027417">
    <property type="entry name" value="P-loop_NTPase"/>
</dbReference>
<organism evidence="6 7">
    <name type="scientific">Garicola koreensis</name>
    <dbReference type="NCBI Taxonomy" id="1262554"/>
    <lineage>
        <taxon>Bacteria</taxon>
        <taxon>Bacillati</taxon>
        <taxon>Actinomycetota</taxon>
        <taxon>Actinomycetes</taxon>
        <taxon>Micrococcales</taxon>
        <taxon>Micrococcaceae</taxon>
        <taxon>Garicola</taxon>
    </lineage>
</organism>
<reference evidence="6 7" key="1">
    <citation type="submission" date="2020-08" db="EMBL/GenBank/DDBJ databases">
        <title>Sequencing the genomes of 1000 actinobacteria strains.</title>
        <authorList>
            <person name="Klenk H.-P."/>
        </authorList>
    </citation>
    <scope>NUCLEOTIDE SEQUENCE [LARGE SCALE GENOMIC DNA]</scope>
    <source>
        <strain evidence="6 7">DSM 28238</strain>
    </source>
</reference>
<proteinExistence type="inferred from homology"/>
<dbReference type="InterPro" id="IPR017871">
    <property type="entry name" value="ABC_transporter-like_CS"/>
</dbReference>
<dbReference type="InterPro" id="IPR003593">
    <property type="entry name" value="AAA+_ATPase"/>
</dbReference>
<dbReference type="GO" id="GO:0005524">
    <property type="term" value="F:ATP binding"/>
    <property type="evidence" value="ECO:0007669"/>
    <property type="project" value="UniProtKB-KW"/>
</dbReference>
<sequence length="238" mass="25790">MPPAGITFTGVRVLAGERQLLEVPDLHLTEQRISVIGPNGGGKSTLLQLMNSLIEPSYGHVSVNGLDTIDAGSDVRQQVGFVFANPAAQLVMPTPLEDVELSLRGRIKNSRERRAAVRDCLEHLGIADLAERSSHEISAGQQQLVALATVVVLKPRLLLLDEPTTLLDRVNAGRFMHTVEQMCTAQQIQIVTATHDLQLAARAQRCLMIEDGAISLDGAPAEVITEYIRRTDHASLPA</sequence>
<comment type="caution">
    <text evidence="6">The sequence shown here is derived from an EMBL/GenBank/DDBJ whole genome shotgun (WGS) entry which is preliminary data.</text>
</comment>
<dbReference type="CDD" id="cd03225">
    <property type="entry name" value="ABC_cobalt_CbiO_domain1"/>
    <property type="match status" value="1"/>
</dbReference>
<dbReference type="PANTHER" id="PTHR43553:SF24">
    <property type="entry name" value="ENERGY-COUPLING FACTOR TRANSPORTER ATP-BINDING PROTEIN ECFA1"/>
    <property type="match status" value="1"/>
</dbReference>
<dbReference type="Pfam" id="PF00005">
    <property type="entry name" value="ABC_tran"/>
    <property type="match status" value="1"/>
</dbReference>
<dbReference type="PROSITE" id="PS00211">
    <property type="entry name" value="ABC_TRANSPORTER_1"/>
    <property type="match status" value="1"/>
</dbReference>
<feature type="domain" description="ABC transporter" evidence="5">
    <location>
        <begin position="6"/>
        <end position="236"/>
    </location>
</feature>
<name>A0A7W5XYK4_9MICC</name>
<dbReference type="InterPro" id="IPR050095">
    <property type="entry name" value="ECF_ABC_transporter_ATP-bd"/>
</dbReference>
<dbReference type="SMART" id="SM00382">
    <property type="entry name" value="AAA"/>
    <property type="match status" value="1"/>
</dbReference>
<dbReference type="EMBL" id="JACIBT010000001">
    <property type="protein sequence ID" value="MBB3666591.1"/>
    <property type="molecule type" value="Genomic_DNA"/>
</dbReference>
<evidence type="ECO:0000313" key="7">
    <source>
        <dbReference type="Proteomes" id="UP000547528"/>
    </source>
</evidence>
<evidence type="ECO:0000256" key="3">
    <source>
        <dbReference type="ARBA" id="ARBA00022741"/>
    </source>
</evidence>
<dbReference type="SUPFAM" id="SSF52540">
    <property type="entry name" value="P-loop containing nucleoside triphosphate hydrolases"/>
    <property type="match status" value="1"/>
</dbReference>
<keyword evidence="6" id="KW-0378">Hydrolase</keyword>
<evidence type="ECO:0000256" key="4">
    <source>
        <dbReference type="ARBA" id="ARBA00022840"/>
    </source>
</evidence>
<keyword evidence="2" id="KW-0813">Transport</keyword>
<dbReference type="GO" id="GO:0042626">
    <property type="term" value="F:ATPase-coupled transmembrane transporter activity"/>
    <property type="evidence" value="ECO:0007669"/>
    <property type="project" value="TreeGrafter"/>
</dbReference>
<dbReference type="AlphaFoldDB" id="A0A7W5XYK4"/>
<accession>A0A7W5XYK4</accession>
<dbReference type="InterPro" id="IPR003439">
    <property type="entry name" value="ABC_transporter-like_ATP-bd"/>
</dbReference>
<evidence type="ECO:0000313" key="6">
    <source>
        <dbReference type="EMBL" id="MBB3666591.1"/>
    </source>
</evidence>
<dbReference type="EC" id="3.6.3.-" evidence="6"/>
<keyword evidence="3" id="KW-0547">Nucleotide-binding</keyword>
<dbReference type="InterPro" id="IPR015856">
    <property type="entry name" value="ABC_transpr_CbiO/EcfA_su"/>
</dbReference>
<dbReference type="GO" id="GO:0016887">
    <property type="term" value="F:ATP hydrolysis activity"/>
    <property type="evidence" value="ECO:0007669"/>
    <property type="project" value="InterPro"/>
</dbReference>
<dbReference type="GO" id="GO:0043190">
    <property type="term" value="C:ATP-binding cassette (ABC) transporter complex"/>
    <property type="evidence" value="ECO:0007669"/>
    <property type="project" value="TreeGrafter"/>
</dbReference>
<keyword evidence="4 6" id="KW-0067">ATP-binding</keyword>
<evidence type="ECO:0000256" key="1">
    <source>
        <dbReference type="ARBA" id="ARBA00005417"/>
    </source>
</evidence>
<dbReference type="PANTHER" id="PTHR43553">
    <property type="entry name" value="HEAVY METAL TRANSPORTER"/>
    <property type="match status" value="1"/>
</dbReference>
<dbReference type="RefSeq" id="WP_183357027.1">
    <property type="nucleotide sequence ID" value="NZ_BAABKR010000004.1"/>
</dbReference>
<evidence type="ECO:0000256" key="2">
    <source>
        <dbReference type="ARBA" id="ARBA00022448"/>
    </source>
</evidence>
<protein>
    <submittedName>
        <fullName evidence="6">Biotin transport system ATP-binding protein</fullName>
        <ecNumber evidence="6">3.6.3.-</ecNumber>
    </submittedName>
</protein>
<keyword evidence="7" id="KW-1185">Reference proteome</keyword>